<evidence type="ECO:0008006" key="6">
    <source>
        <dbReference type="Google" id="ProtNLM"/>
    </source>
</evidence>
<evidence type="ECO:0000313" key="5">
    <source>
        <dbReference type="Proteomes" id="UP000009102"/>
    </source>
</evidence>
<keyword evidence="1" id="KW-0676">Redox-active center</keyword>
<evidence type="ECO:0000256" key="3">
    <source>
        <dbReference type="SAM" id="SignalP"/>
    </source>
</evidence>
<dbReference type="EMBL" id="CP001801">
    <property type="protein sequence ID" value="ACX96976.1"/>
    <property type="molecule type" value="Genomic_DNA"/>
</dbReference>
<dbReference type="Gene3D" id="3.40.30.10">
    <property type="entry name" value="Glutaredoxin"/>
    <property type="match status" value="1"/>
</dbReference>
<evidence type="ECO:0000313" key="4">
    <source>
        <dbReference type="EMBL" id="ACX96976.1"/>
    </source>
</evidence>
<sequence length="200" mass="22401">MRRGFLVVRLLALAVLCGLFTPQVFAQARTPVAAGETPPPVSIDLPFMENLSDVSRDLAGMKERKIPMLLFIHASYCGYCQWVDENFIQPMVNDPAYQGKIIVRRIEIDAEGSILDRDGKEESNRHFADRMGVHLVPVVAFFGPDGKEIGDPINGVTVQDFYPYYFQQGIELAEACAKNPDPEKCIPNEKNGKKKDQRSL</sequence>
<dbReference type="Pfam" id="PF13899">
    <property type="entry name" value="Thioredoxin_7"/>
    <property type="match status" value="1"/>
</dbReference>
<organism evidence="4 5">
    <name type="scientific">Halothiobacillus neapolitanus (strain ATCC 23641 / DSM 15147 / CIP 104769 / NCIMB 8539 / c2)</name>
    <name type="common">Thiobacillus neapolitanus</name>
    <dbReference type="NCBI Taxonomy" id="555778"/>
    <lineage>
        <taxon>Bacteria</taxon>
        <taxon>Pseudomonadati</taxon>
        <taxon>Pseudomonadota</taxon>
        <taxon>Gammaproteobacteria</taxon>
        <taxon>Chromatiales</taxon>
        <taxon>Halothiobacillaceae</taxon>
        <taxon>Halothiobacillus</taxon>
    </lineage>
</organism>
<proteinExistence type="predicted"/>
<dbReference type="InterPro" id="IPR017937">
    <property type="entry name" value="Thioredoxin_CS"/>
</dbReference>
<dbReference type="KEGG" id="hna:Hneap_2160"/>
<keyword evidence="5" id="KW-1185">Reference proteome</keyword>
<reference evidence="4 5" key="1">
    <citation type="submission" date="2009-10" db="EMBL/GenBank/DDBJ databases">
        <title>Complete sequence of Halothiobacillus neapolitanus c2.</title>
        <authorList>
            <consortium name="US DOE Joint Genome Institute"/>
            <person name="Lucas S."/>
            <person name="Copeland A."/>
            <person name="Lapidus A."/>
            <person name="Glavina del Rio T."/>
            <person name="Tice H."/>
            <person name="Bruce D."/>
            <person name="Goodwin L."/>
            <person name="Pitluck S."/>
            <person name="Davenport K."/>
            <person name="Brettin T."/>
            <person name="Detter J.C."/>
            <person name="Han C."/>
            <person name="Tapia R."/>
            <person name="Larimer F."/>
            <person name="Land M."/>
            <person name="Hauser L."/>
            <person name="Kyrpides N."/>
            <person name="Mikhailova N."/>
            <person name="Kerfeld C."/>
            <person name="Cannon G."/>
            <person name="Heinhort S."/>
        </authorList>
    </citation>
    <scope>NUCLEOTIDE SEQUENCE [LARGE SCALE GENOMIC DNA]</scope>
    <source>
        <strain evidence="5">ATCC 23641 / c2</strain>
    </source>
</reference>
<feature type="compositionally biased region" description="Basic and acidic residues" evidence="2">
    <location>
        <begin position="181"/>
        <end position="191"/>
    </location>
</feature>
<name>D0KW73_HALNC</name>
<protein>
    <recommendedName>
        <fullName evidence="6">Thioredoxin domain-containing protein</fullName>
    </recommendedName>
</protein>
<dbReference type="HOGENOM" id="CLU_1370540_0_0_6"/>
<accession>D0KW73</accession>
<feature type="region of interest" description="Disordered" evidence="2">
    <location>
        <begin position="181"/>
        <end position="200"/>
    </location>
</feature>
<dbReference type="SUPFAM" id="SSF52833">
    <property type="entry name" value="Thioredoxin-like"/>
    <property type="match status" value="1"/>
</dbReference>
<feature type="signal peptide" evidence="3">
    <location>
        <begin position="1"/>
        <end position="26"/>
    </location>
</feature>
<dbReference type="Proteomes" id="UP000009102">
    <property type="component" value="Chromosome"/>
</dbReference>
<evidence type="ECO:0000256" key="2">
    <source>
        <dbReference type="SAM" id="MobiDB-lite"/>
    </source>
</evidence>
<dbReference type="AlphaFoldDB" id="D0KW73"/>
<keyword evidence="3" id="KW-0732">Signal</keyword>
<gene>
    <name evidence="4" type="ordered locus">Hneap_2160</name>
</gene>
<dbReference type="InterPro" id="IPR036249">
    <property type="entry name" value="Thioredoxin-like_sf"/>
</dbReference>
<dbReference type="STRING" id="555778.Hneap_2160"/>
<evidence type="ECO:0000256" key="1">
    <source>
        <dbReference type="ARBA" id="ARBA00023284"/>
    </source>
</evidence>
<dbReference type="PROSITE" id="PS00194">
    <property type="entry name" value="THIOREDOXIN_1"/>
    <property type="match status" value="1"/>
</dbReference>
<dbReference type="RefSeq" id="WP_012825008.1">
    <property type="nucleotide sequence ID" value="NC_013422.1"/>
</dbReference>
<feature type="chain" id="PRO_5003009536" description="Thioredoxin domain-containing protein" evidence="3">
    <location>
        <begin position="27"/>
        <end position="200"/>
    </location>
</feature>
<dbReference type="OrthoDB" id="8561208at2"/>
<dbReference type="eggNOG" id="COG4232">
    <property type="taxonomic scope" value="Bacteria"/>
</dbReference>